<dbReference type="AlphaFoldDB" id="A0A0A7PEN6"/>
<feature type="compositionally biased region" description="Polar residues" evidence="1">
    <location>
        <begin position="1"/>
        <end position="10"/>
    </location>
</feature>
<feature type="region of interest" description="Disordered" evidence="1">
    <location>
        <begin position="1"/>
        <end position="56"/>
    </location>
</feature>
<protein>
    <recommendedName>
        <fullName evidence="2">Anti-sigma factor NepR domain-containing protein</fullName>
    </recommendedName>
</protein>
<evidence type="ECO:0000259" key="2">
    <source>
        <dbReference type="Pfam" id="PF18557"/>
    </source>
</evidence>
<organism evidence="3 4">
    <name type="scientific">Sphingopyxis fribergensis</name>
    <dbReference type="NCBI Taxonomy" id="1515612"/>
    <lineage>
        <taxon>Bacteria</taxon>
        <taxon>Pseudomonadati</taxon>
        <taxon>Pseudomonadota</taxon>
        <taxon>Alphaproteobacteria</taxon>
        <taxon>Sphingomonadales</taxon>
        <taxon>Sphingomonadaceae</taxon>
        <taxon>Sphingopyxis</taxon>
    </lineage>
</organism>
<sequence length="56" mass="5951">MSSKTGSPRSEASGKDADKKASPKGQDVNGALRRAYESTVDETIPQSLLDLLSKLD</sequence>
<reference evidence="3 4" key="1">
    <citation type="journal article" date="2015" name="Int. J. Syst. Evol. Microbiol.">
        <title>Description of Sphingopyxis fribergensis sp. nov. - a soil bacterium with the ability to degrade styrene and phenylacetic acid.</title>
        <authorList>
            <person name="Oelschlagel M."/>
            <person name="Ruckert C."/>
            <person name="Kalinowski J."/>
            <person name="Schmidt G."/>
            <person name="Schlomann M."/>
            <person name="Tischler D."/>
        </authorList>
    </citation>
    <scope>NUCLEOTIDE SEQUENCE [LARGE SCALE GENOMIC DNA]</scope>
    <source>
        <strain evidence="3 4">Kp5.2</strain>
    </source>
</reference>
<feature type="domain" description="Anti-sigma factor NepR" evidence="2">
    <location>
        <begin position="32"/>
        <end position="56"/>
    </location>
</feature>
<dbReference type="Proteomes" id="UP000030907">
    <property type="component" value="Chromosome"/>
</dbReference>
<evidence type="ECO:0000256" key="1">
    <source>
        <dbReference type="SAM" id="MobiDB-lite"/>
    </source>
</evidence>
<evidence type="ECO:0000313" key="3">
    <source>
        <dbReference type="EMBL" id="AJA07653.1"/>
    </source>
</evidence>
<accession>A0A0A7PEN6</accession>
<dbReference type="Pfam" id="PF18557">
    <property type="entry name" value="NepR"/>
    <property type="match status" value="1"/>
</dbReference>
<proteinExistence type="predicted"/>
<dbReference type="KEGG" id="sphk:SKP52_03620"/>
<dbReference type="EMBL" id="CP009122">
    <property type="protein sequence ID" value="AJA07653.1"/>
    <property type="molecule type" value="Genomic_DNA"/>
</dbReference>
<gene>
    <name evidence="3" type="ORF">SKP52_03620</name>
</gene>
<feature type="compositionally biased region" description="Basic and acidic residues" evidence="1">
    <location>
        <begin position="12"/>
        <end position="21"/>
    </location>
</feature>
<dbReference type="RefSeq" id="WP_160292360.1">
    <property type="nucleotide sequence ID" value="NZ_CP009122.1"/>
</dbReference>
<dbReference type="HOGENOM" id="CLU_3011974_0_0_5"/>
<dbReference type="InterPro" id="IPR041649">
    <property type="entry name" value="NepR"/>
</dbReference>
<name>A0A0A7PEN6_9SPHN</name>
<evidence type="ECO:0000313" key="4">
    <source>
        <dbReference type="Proteomes" id="UP000030907"/>
    </source>
</evidence>
<keyword evidence="4" id="KW-1185">Reference proteome</keyword>